<name>E7C288_9BACT</name>
<protein>
    <submittedName>
        <fullName evidence="2">Uncharacterized protein</fullName>
    </submittedName>
</protein>
<dbReference type="EMBL" id="GU567959">
    <property type="protein sequence ID" value="ADI21562.1"/>
    <property type="molecule type" value="Genomic_DNA"/>
</dbReference>
<dbReference type="AlphaFoldDB" id="E7C288"/>
<evidence type="ECO:0000256" key="1">
    <source>
        <dbReference type="SAM" id="MobiDB-lite"/>
    </source>
</evidence>
<proteinExistence type="predicted"/>
<feature type="region of interest" description="Disordered" evidence="1">
    <location>
        <begin position="54"/>
        <end position="82"/>
    </location>
</feature>
<organism evidence="2">
    <name type="scientific">uncultured verrucomicrobium HF0070_35E03</name>
    <dbReference type="NCBI Taxonomy" id="723595"/>
    <lineage>
        <taxon>Bacteria</taxon>
        <taxon>Pseudomonadati</taxon>
        <taxon>Verrucomicrobiota</taxon>
        <taxon>environmental samples</taxon>
    </lineage>
</organism>
<evidence type="ECO:0000313" key="2">
    <source>
        <dbReference type="EMBL" id="ADI21562.1"/>
    </source>
</evidence>
<feature type="compositionally biased region" description="Polar residues" evidence="1">
    <location>
        <begin position="73"/>
        <end position="82"/>
    </location>
</feature>
<accession>E7C288</accession>
<reference evidence="2" key="1">
    <citation type="submission" date="2010-01" db="EMBL/GenBank/DDBJ databases">
        <title>Genome fragments of uncultured bacteria from the North Pacific subtropical Gyre.</title>
        <authorList>
            <person name="Pham V.D."/>
            <person name="Delong E.F."/>
        </authorList>
    </citation>
    <scope>NUCLEOTIDE SEQUENCE</scope>
</reference>
<sequence length="112" mass="11126">MRGLPAWSVGSEGAGYASAARFYCVGGNNGSTDTNATGTVSISGSTVSITVSTAGSGYSSAPTSVTTGGGWRETNSGNSPQGATVLTASGGILIKRRHSSGVKTYIDTLNPF</sequence>